<dbReference type="eggNOG" id="KOG0724">
    <property type="taxonomic scope" value="Eukaryota"/>
</dbReference>
<comment type="function">
    <text evidence="1">Putative transcription factor.</text>
</comment>
<feature type="region of interest" description="Disordered" evidence="7">
    <location>
        <begin position="408"/>
        <end position="452"/>
    </location>
</feature>
<feature type="domain" description="Myb-like" evidence="8">
    <location>
        <begin position="268"/>
        <end position="318"/>
    </location>
</feature>
<keyword evidence="3" id="KW-0175">Coiled coil</keyword>
<dbReference type="EMBL" id="JH767202">
    <property type="protein sequence ID" value="EQC27833.1"/>
    <property type="molecule type" value="Genomic_DNA"/>
</dbReference>
<dbReference type="PROSITE" id="PS51293">
    <property type="entry name" value="SANT"/>
    <property type="match status" value="1"/>
</dbReference>
<dbReference type="RefSeq" id="XP_008618763.1">
    <property type="nucleotide sequence ID" value="XM_008620541.1"/>
</dbReference>
<keyword evidence="6" id="KW-0539">Nucleus</keyword>
<dbReference type="OrthoDB" id="6270329at2759"/>
<feature type="compositionally biased region" description="Basic and acidic residues" evidence="7">
    <location>
        <begin position="197"/>
        <end position="212"/>
    </location>
</feature>
<feature type="region of interest" description="Disordered" evidence="7">
    <location>
        <begin position="1"/>
        <end position="86"/>
    </location>
</feature>
<evidence type="ECO:0000256" key="7">
    <source>
        <dbReference type="SAM" id="MobiDB-lite"/>
    </source>
</evidence>
<dbReference type="GO" id="GO:0003700">
    <property type="term" value="F:DNA-binding transcription factor activity"/>
    <property type="evidence" value="ECO:0007669"/>
    <property type="project" value="InterPro"/>
</dbReference>
<feature type="domain" description="HTH myb-type" evidence="10">
    <location>
        <begin position="270"/>
        <end position="322"/>
    </location>
</feature>
<feature type="domain" description="SANT" evidence="9">
    <location>
        <begin position="271"/>
        <end position="306"/>
    </location>
</feature>
<dbReference type="PROSITE" id="PS50090">
    <property type="entry name" value="MYB_LIKE"/>
    <property type="match status" value="1"/>
</dbReference>
<dbReference type="InterPro" id="IPR003035">
    <property type="entry name" value="RWP-RK_dom"/>
</dbReference>
<keyword evidence="5" id="KW-0804">Transcription</keyword>
<dbReference type="PANTHER" id="PTHR46373">
    <property type="entry name" value="PROTEIN RKD4"/>
    <property type="match status" value="1"/>
</dbReference>
<evidence type="ECO:0000313" key="13">
    <source>
        <dbReference type="Proteomes" id="UP000030762"/>
    </source>
</evidence>
<dbReference type="Proteomes" id="UP000030762">
    <property type="component" value="Unassembled WGS sequence"/>
</dbReference>
<evidence type="ECO:0000256" key="2">
    <source>
        <dbReference type="ARBA" id="ARBA00023015"/>
    </source>
</evidence>
<dbReference type="PANTHER" id="PTHR46373:SF2">
    <property type="entry name" value="RWP-RK DOMAIN-CONTAINING PROTEIN"/>
    <property type="match status" value="1"/>
</dbReference>
<dbReference type="InterPro" id="IPR044607">
    <property type="entry name" value="RKD-like"/>
</dbReference>
<dbReference type="SMART" id="SM00717">
    <property type="entry name" value="SANT"/>
    <property type="match status" value="1"/>
</dbReference>
<evidence type="ECO:0008006" key="14">
    <source>
        <dbReference type="Google" id="ProtNLM"/>
    </source>
</evidence>
<dbReference type="SUPFAM" id="SSF46689">
    <property type="entry name" value="Homeodomain-like"/>
    <property type="match status" value="1"/>
</dbReference>
<dbReference type="GeneID" id="19955144"/>
<dbReference type="PROSITE" id="PS51294">
    <property type="entry name" value="HTH_MYB"/>
    <property type="match status" value="1"/>
</dbReference>
<feature type="domain" description="RWP-RK" evidence="11">
    <location>
        <begin position="80"/>
        <end position="165"/>
    </location>
</feature>
<evidence type="ECO:0000256" key="5">
    <source>
        <dbReference type="ARBA" id="ARBA00023163"/>
    </source>
</evidence>
<accession>T0R703</accession>
<evidence type="ECO:0000313" key="12">
    <source>
        <dbReference type="EMBL" id="EQC27833.1"/>
    </source>
</evidence>
<keyword evidence="2" id="KW-0805">Transcription regulation</keyword>
<evidence type="ECO:0000256" key="1">
    <source>
        <dbReference type="ARBA" id="ARBA00004049"/>
    </source>
</evidence>
<dbReference type="NCBIfam" id="TIGR01557">
    <property type="entry name" value="myb_SHAQKYF"/>
    <property type="match status" value="1"/>
</dbReference>
<dbReference type="InterPro" id="IPR001005">
    <property type="entry name" value="SANT/Myb"/>
</dbReference>
<evidence type="ECO:0000259" key="9">
    <source>
        <dbReference type="PROSITE" id="PS51293"/>
    </source>
</evidence>
<feature type="compositionally biased region" description="Acidic residues" evidence="7">
    <location>
        <begin position="213"/>
        <end position="230"/>
    </location>
</feature>
<dbReference type="VEuPathDB" id="FungiDB:SDRG_14417"/>
<evidence type="ECO:0000259" key="10">
    <source>
        <dbReference type="PROSITE" id="PS51294"/>
    </source>
</evidence>
<sequence>MTGSVTELPMKTEAKEGAHAGTLQFQVRQGRERTNSEETAMILTAMAANKDDPSPSQEDEKVKADDDDEGWSSDGSDKCRRGGSSAANRMKYQATKLISIDELRDHFDQPIVEVARHFGICITLMKKVCRRNGIKRWPHRQIRSLTKSISSMEAAMMTANVSEREKYEEQIRSLVLKRDAVIADPNKEVSVSVAKASAKDEKRSPRTDGKLQDDEDDLQDDENGDDDDDNMGGSPAVSPKAQPQAAKDDSASRTFILPASHPRPPPPQYEVKGGRWTAQEHASFLEGIKLYGKNWRRVAQVVGTRNAVQTRTHAQKYLLKTSAHLEIHLALLNKAAVDEAPSAFDKLQALAASAHDEVVGSGLDHLSAVVSEAAKSPRDNLNFGTPLVLSASPRRLPGNPSTSAASTLRKLVLARKPDDASSPLQPLAKKLKSLADDAVPGNENAMPNANAG</sequence>
<dbReference type="InterPro" id="IPR017884">
    <property type="entry name" value="SANT_dom"/>
</dbReference>
<keyword evidence="4" id="KW-0238">DNA-binding</keyword>
<dbReference type="STRING" id="1156394.T0R703"/>
<dbReference type="InterPro" id="IPR017930">
    <property type="entry name" value="Myb_dom"/>
</dbReference>
<evidence type="ECO:0000259" key="8">
    <source>
        <dbReference type="PROSITE" id="PS50090"/>
    </source>
</evidence>
<keyword evidence="13" id="KW-1185">Reference proteome</keyword>
<dbReference type="InParanoid" id="T0R703"/>
<protein>
    <recommendedName>
        <fullName evidence="14">HTH myb-type domain-containing protein</fullName>
    </recommendedName>
</protein>
<dbReference type="CDD" id="cd00167">
    <property type="entry name" value="SANT"/>
    <property type="match status" value="1"/>
</dbReference>
<evidence type="ECO:0000259" key="11">
    <source>
        <dbReference type="PROSITE" id="PS51519"/>
    </source>
</evidence>
<name>T0R703_SAPDV</name>
<gene>
    <name evidence="12" type="ORF">SDRG_14417</name>
</gene>
<evidence type="ECO:0000256" key="3">
    <source>
        <dbReference type="ARBA" id="ARBA00023054"/>
    </source>
</evidence>
<feature type="compositionally biased region" description="Basic and acidic residues" evidence="7">
    <location>
        <begin position="49"/>
        <end position="64"/>
    </location>
</feature>
<dbReference type="PROSITE" id="PS51519">
    <property type="entry name" value="RWP_RK"/>
    <property type="match status" value="1"/>
</dbReference>
<organism evidence="12 13">
    <name type="scientific">Saprolegnia diclina (strain VS20)</name>
    <dbReference type="NCBI Taxonomy" id="1156394"/>
    <lineage>
        <taxon>Eukaryota</taxon>
        <taxon>Sar</taxon>
        <taxon>Stramenopiles</taxon>
        <taxon>Oomycota</taxon>
        <taxon>Saprolegniomycetes</taxon>
        <taxon>Saprolegniales</taxon>
        <taxon>Saprolegniaceae</taxon>
        <taxon>Saprolegnia</taxon>
    </lineage>
</organism>
<dbReference type="InterPro" id="IPR009057">
    <property type="entry name" value="Homeodomain-like_sf"/>
</dbReference>
<evidence type="ECO:0000256" key="4">
    <source>
        <dbReference type="ARBA" id="ARBA00023125"/>
    </source>
</evidence>
<proteinExistence type="predicted"/>
<dbReference type="GO" id="GO:0003677">
    <property type="term" value="F:DNA binding"/>
    <property type="evidence" value="ECO:0007669"/>
    <property type="project" value="UniProtKB-KW"/>
</dbReference>
<feature type="region of interest" description="Disordered" evidence="7">
    <location>
        <begin position="187"/>
        <end position="272"/>
    </location>
</feature>
<dbReference type="OMA" id="HFGICIT"/>
<evidence type="ECO:0000256" key="6">
    <source>
        <dbReference type="ARBA" id="ARBA00023242"/>
    </source>
</evidence>
<dbReference type="Gene3D" id="1.10.10.60">
    <property type="entry name" value="Homeodomain-like"/>
    <property type="match status" value="1"/>
</dbReference>
<dbReference type="InterPro" id="IPR006447">
    <property type="entry name" value="Myb_dom_plants"/>
</dbReference>
<dbReference type="Pfam" id="PF00249">
    <property type="entry name" value="Myb_DNA-binding"/>
    <property type="match status" value="1"/>
</dbReference>
<reference evidence="12 13" key="1">
    <citation type="submission" date="2012-04" db="EMBL/GenBank/DDBJ databases">
        <title>The Genome Sequence of Saprolegnia declina VS20.</title>
        <authorList>
            <consortium name="The Broad Institute Genome Sequencing Platform"/>
            <person name="Russ C."/>
            <person name="Nusbaum C."/>
            <person name="Tyler B."/>
            <person name="van West P."/>
            <person name="Dieguez-Uribeondo J."/>
            <person name="de Bruijn I."/>
            <person name="Tripathy S."/>
            <person name="Jiang R."/>
            <person name="Young S.K."/>
            <person name="Zeng Q."/>
            <person name="Gargeya S."/>
            <person name="Fitzgerald M."/>
            <person name="Haas B."/>
            <person name="Abouelleil A."/>
            <person name="Alvarado L."/>
            <person name="Arachchi H.M."/>
            <person name="Berlin A."/>
            <person name="Chapman S.B."/>
            <person name="Goldberg J."/>
            <person name="Griggs A."/>
            <person name="Gujja S."/>
            <person name="Hansen M."/>
            <person name="Howarth C."/>
            <person name="Imamovic A."/>
            <person name="Larimer J."/>
            <person name="McCowen C."/>
            <person name="Montmayeur A."/>
            <person name="Murphy C."/>
            <person name="Neiman D."/>
            <person name="Pearson M."/>
            <person name="Priest M."/>
            <person name="Roberts A."/>
            <person name="Saif S."/>
            <person name="Shea T."/>
            <person name="Sisk P."/>
            <person name="Sykes S."/>
            <person name="Wortman J."/>
            <person name="Nusbaum C."/>
            <person name="Birren B."/>
        </authorList>
    </citation>
    <scope>NUCLEOTIDE SEQUENCE [LARGE SCALE GENOMIC DNA]</scope>
    <source>
        <strain evidence="12 13">VS20</strain>
    </source>
</reference>
<dbReference type="AlphaFoldDB" id="T0R703"/>
<dbReference type="Pfam" id="PF02042">
    <property type="entry name" value="RWP-RK"/>
    <property type="match status" value="1"/>
</dbReference>